<comment type="caution">
    <text evidence="3">The sequence shown here is derived from an EMBL/GenBank/DDBJ whole genome shotgun (WGS) entry which is preliminary data.</text>
</comment>
<feature type="domain" description="SHOCT" evidence="2">
    <location>
        <begin position="103"/>
        <end position="130"/>
    </location>
</feature>
<sequence length="134" mass="14528">MKRKTEIRSTRSGAMGNIVGGILFIVFGIFASSMLGFHDSMGIGFGGPSLSPGLFFMGFGLIGGTISILYGLFALKRGGIAEHEIITETLPEQETQAEGDPAEQLRKLKALADEGILSESEYAMKKREILNKKW</sequence>
<feature type="transmembrane region" description="Helical" evidence="1">
    <location>
        <begin position="12"/>
        <end position="34"/>
    </location>
</feature>
<dbReference type="OrthoDB" id="1655065at2"/>
<organism evidence="3 5">
    <name type="scientific">Holdemania massiliensis</name>
    <dbReference type="NCBI Taxonomy" id="1468449"/>
    <lineage>
        <taxon>Bacteria</taxon>
        <taxon>Bacillati</taxon>
        <taxon>Bacillota</taxon>
        <taxon>Erysipelotrichia</taxon>
        <taxon>Erysipelotrichales</taxon>
        <taxon>Erysipelotrichaceae</taxon>
        <taxon>Holdemania</taxon>
    </lineage>
</organism>
<keyword evidence="6" id="KW-1185">Reference proteome</keyword>
<dbReference type="Proteomes" id="UP000480929">
    <property type="component" value="Unassembled WGS sequence"/>
</dbReference>
<evidence type="ECO:0000256" key="1">
    <source>
        <dbReference type="SAM" id="Phobius"/>
    </source>
</evidence>
<evidence type="ECO:0000259" key="2">
    <source>
        <dbReference type="Pfam" id="PF09851"/>
    </source>
</evidence>
<evidence type="ECO:0000313" key="6">
    <source>
        <dbReference type="Proteomes" id="UP000480929"/>
    </source>
</evidence>
<dbReference type="EMBL" id="WKPJ01000008">
    <property type="protein sequence ID" value="MSA89108.1"/>
    <property type="molecule type" value="Genomic_DNA"/>
</dbReference>
<evidence type="ECO:0000313" key="5">
    <source>
        <dbReference type="Proteomes" id="UP000433575"/>
    </source>
</evidence>
<gene>
    <name evidence="4" type="ORF">GKD88_07130</name>
    <name evidence="3" type="ORF">GKE08_07195</name>
</gene>
<evidence type="ECO:0000313" key="3">
    <source>
        <dbReference type="EMBL" id="MSA89108.1"/>
    </source>
</evidence>
<accession>A0A6N7S6H2</accession>
<evidence type="ECO:0000313" key="4">
    <source>
        <dbReference type="EMBL" id="MSC32890.1"/>
    </source>
</evidence>
<keyword evidence="1" id="KW-1133">Transmembrane helix</keyword>
<dbReference type="AlphaFoldDB" id="A0A6N7S6H2"/>
<reference evidence="5 6" key="1">
    <citation type="journal article" date="2019" name="Nat. Med.">
        <title>A library of human gut bacterial isolates paired with longitudinal multiomics data enables mechanistic microbiome research.</title>
        <authorList>
            <person name="Poyet M."/>
            <person name="Groussin M."/>
            <person name="Gibbons S.M."/>
            <person name="Avila-Pacheco J."/>
            <person name="Jiang X."/>
            <person name="Kearney S.M."/>
            <person name="Perrotta A.R."/>
            <person name="Berdy B."/>
            <person name="Zhao S."/>
            <person name="Lieberman T.D."/>
            <person name="Swanson P.K."/>
            <person name="Smith M."/>
            <person name="Roesemann S."/>
            <person name="Alexander J.E."/>
            <person name="Rich S.A."/>
            <person name="Livny J."/>
            <person name="Vlamakis H."/>
            <person name="Clish C."/>
            <person name="Bullock K."/>
            <person name="Deik A."/>
            <person name="Scott J."/>
            <person name="Pierce K.A."/>
            <person name="Xavier R.J."/>
            <person name="Alm E.J."/>
        </authorList>
    </citation>
    <scope>NUCLEOTIDE SEQUENCE [LARGE SCALE GENOMIC DNA]</scope>
    <source>
        <strain evidence="3 5">BIOML-A4</strain>
        <strain evidence="4 6">BIOML-A5</strain>
    </source>
</reference>
<dbReference type="EMBL" id="WKPI01000009">
    <property type="protein sequence ID" value="MSC32890.1"/>
    <property type="molecule type" value="Genomic_DNA"/>
</dbReference>
<dbReference type="Pfam" id="PF09851">
    <property type="entry name" value="SHOCT"/>
    <property type="match status" value="1"/>
</dbReference>
<feature type="transmembrane region" description="Helical" evidence="1">
    <location>
        <begin position="54"/>
        <end position="75"/>
    </location>
</feature>
<dbReference type="Proteomes" id="UP000433575">
    <property type="component" value="Unassembled WGS sequence"/>
</dbReference>
<proteinExistence type="predicted"/>
<protein>
    <recommendedName>
        <fullName evidence="2">SHOCT domain-containing protein</fullName>
    </recommendedName>
</protein>
<name>A0A6N7S6H2_9FIRM</name>
<keyword evidence="1" id="KW-0812">Transmembrane</keyword>
<dbReference type="InterPro" id="IPR018649">
    <property type="entry name" value="SHOCT"/>
</dbReference>
<dbReference type="RefSeq" id="WP_154238472.1">
    <property type="nucleotide sequence ID" value="NZ_CALJPI010000313.1"/>
</dbReference>
<keyword evidence="1" id="KW-0472">Membrane</keyword>